<dbReference type="InterPro" id="IPR036086">
    <property type="entry name" value="ParB/Sulfiredoxin_sf"/>
</dbReference>
<reference evidence="2" key="1">
    <citation type="submission" date="2021-01" db="EMBL/GenBank/DDBJ databases">
        <authorList>
            <person name="Corre E."/>
            <person name="Pelletier E."/>
            <person name="Niang G."/>
            <person name="Scheremetjew M."/>
            <person name="Finn R."/>
            <person name="Kale V."/>
            <person name="Holt S."/>
            <person name="Cochrane G."/>
            <person name="Meng A."/>
            <person name="Brown T."/>
            <person name="Cohen L."/>
        </authorList>
    </citation>
    <scope>NUCLEOTIDE SEQUENCE</scope>
    <source>
        <strain evidence="2">CCMP645</strain>
    </source>
</reference>
<evidence type="ECO:0000256" key="1">
    <source>
        <dbReference type="SAM" id="SignalP"/>
    </source>
</evidence>
<keyword evidence="1" id="KW-0732">Signal</keyword>
<dbReference type="Gene3D" id="3.90.1530.10">
    <property type="entry name" value="Conserved hypothetical protein from pyrococcus furiosus pfu- 392566-001, ParB domain"/>
    <property type="match status" value="1"/>
</dbReference>
<dbReference type="EMBL" id="HBIZ01001128">
    <property type="protein sequence ID" value="CAE0748056.1"/>
    <property type="molecule type" value="Transcribed_RNA"/>
</dbReference>
<feature type="chain" id="PRO_5030959032" description="ParB/Sulfiredoxin domain-containing protein" evidence="1">
    <location>
        <begin position="21"/>
        <end position="221"/>
    </location>
</feature>
<dbReference type="SUPFAM" id="SSF110849">
    <property type="entry name" value="ParB/Sulfiredoxin"/>
    <property type="match status" value="1"/>
</dbReference>
<protein>
    <recommendedName>
        <fullName evidence="3">ParB/Sulfiredoxin domain-containing protein</fullName>
    </recommendedName>
</protein>
<accession>A0A7S4AYI9</accession>
<evidence type="ECO:0000313" key="2">
    <source>
        <dbReference type="EMBL" id="CAE0748056.1"/>
    </source>
</evidence>
<organism evidence="2">
    <name type="scientific">Chrysotila carterae</name>
    <name type="common">Marine alga</name>
    <name type="synonym">Syracosphaera carterae</name>
    <dbReference type="NCBI Taxonomy" id="13221"/>
    <lineage>
        <taxon>Eukaryota</taxon>
        <taxon>Haptista</taxon>
        <taxon>Haptophyta</taxon>
        <taxon>Prymnesiophyceae</taxon>
        <taxon>Isochrysidales</taxon>
        <taxon>Isochrysidaceae</taxon>
        <taxon>Chrysotila</taxon>
    </lineage>
</organism>
<dbReference type="AlphaFoldDB" id="A0A7S4AYI9"/>
<sequence>MRSGVMLLLPWHAFAFGGRAFVERLSVPQISTVVAALTQSQMHRRRQLCTMQLSGSPEMEHVRGGLGGLAPMHLNVDSRLIHGFRWVESSELVQHEEVRSDKSDALRNYLSTQGRYATIPAIVACSRTGVIIDGHHRHCVLQQLGVQVLPVVYIDYSHEDVLVHDDPDTTLCKQDVINCVCNKTLLPPKSTKHVVRAAGGALLPIVCLSPNCPIAIGKMRH</sequence>
<proteinExistence type="predicted"/>
<name>A0A7S4AYI9_CHRCT</name>
<feature type="signal peptide" evidence="1">
    <location>
        <begin position="1"/>
        <end position="20"/>
    </location>
</feature>
<evidence type="ECO:0008006" key="3">
    <source>
        <dbReference type="Google" id="ProtNLM"/>
    </source>
</evidence>
<gene>
    <name evidence="2" type="ORF">PCAR00345_LOCUS638</name>
</gene>